<accession>A0A1H0L4J2</accession>
<dbReference type="Proteomes" id="UP000199341">
    <property type="component" value="Unassembled WGS sequence"/>
</dbReference>
<reference evidence="1 2" key="1">
    <citation type="submission" date="2016-10" db="EMBL/GenBank/DDBJ databases">
        <authorList>
            <person name="de Groot N.N."/>
        </authorList>
    </citation>
    <scope>NUCLEOTIDE SEQUENCE [LARGE SCALE GENOMIC DNA]</scope>
    <source>
        <strain evidence="1 2">CGMCC 4.2022</strain>
    </source>
</reference>
<dbReference type="STRING" id="310781.SAMN05216259_11173"/>
<evidence type="ECO:0000313" key="1">
    <source>
        <dbReference type="EMBL" id="SDO62880.1"/>
    </source>
</evidence>
<gene>
    <name evidence="1" type="ORF">SAMN05216259_11173</name>
</gene>
<dbReference type="OrthoDB" id="678788at2"/>
<name>A0A1H0L4J2_9ACTN</name>
<dbReference type="RefSeq" id="WP_093786597.1">
    <property type="nucleotide sequence ID" value="NZ_FNIE01000011.1"/>
</dbReference>
<proteinExistence type="predicted"/>
<sequence>MSESGGETVGGGGEHAVIARYRLAQEGFGEPGDRAAVREVARVVADAVGRAGAGEFDGNEFGGGEAVLYAYGPDADALFAVMEAALRGLPFRPAHVILRYGSAADPTAAQVRLDL</sequence>
<evidence type="ECO:0000313" key="2">
    <source>
        <dbReference type="Proteomes" id="UP000199341"/>
    </source>
</evidence>
<dbReference type="AlphaFoldDB" id="A0A1H0L4J2"/>
<keyword evidence="2" id="KW-1185">Reference proteome</keyword>
<protein>
    <recommendedName>
        <fullName evidence="3">DUF695 domain-containing protein</fullName>
    </recommendedName>
</protein>
<organism evidence="1 2">
    <name type="scientific">Actinacidiphila guanduensis</name>
    <dbReference type="NCBI Taxonomy" id="310781"/>
    <lineage>
        <taxon>Bacteria</taxon>
        <taxon>Bacillati</taxon>
        <taxon>Actinomycetota</taxon>
        <taxon>Actinomycetes</taxon>
        <taxon>Kitasatosporales</taxon>
        <taxon>Streptomycetaceae</taxon>
        <taxon>Actinacidiphila</taxon>
    </lineage>
</organism>
<evidence type="ECO:0008006" key="3">
    <source>
        <dbReference type="Google" id="ProtNLM"/>
    </source>
</evidence>
<dbReference type="EMBL" id="FNIE01000011">
    <property type="protein sequence ID" value="SDO62880.1"/>
    <property type="molecule type" value="Genomic_DNA"/>
</dbReference>